<reference evidence="3" key="2">
    <citation type="submission" date="2025-08" db="UniProtKB">
        <authorList>
            <consortium name="RefSeq"/>
        </authorList>
    </citation>
    <scope>IDENTIFICATION</scope>
    <source>
        <tissue evidence="3">Leaf</tissue>
    </source>
</reference>
<feature type="transmembrane region" description="Helical" evidence="1">
    <location>
        <begin position="257"/>
        <end position="276"/>
    </location>
</feature>
<reference evidence="2" key="1">
    <citation type="journal article" date="2021" name="Nat. Commun.">
        <title>Genomic analyses provide insights into spinach domestication and the genetic basis of agronomic traits.</title>
        <authorList>
            <person name="Cai X."/>
            <person name="Sun X."/>
            <person name="Xu C."/>
            <person name="Sun H."/>
            <person name="Wang X."/>
            <person name="Ge C."/>
            <person name="Zhang Z."/>
            <person name="Wang Q."/>
            <person name="Fei Z."/>
            <person name="Jiao C."/>
            <person name="Wang Q."/>
        </authorList>
    </citation>
    <scope>NUCLEOTIDE SEQUENCE [LARGE SCALE GENOMIC DNA]</scope>
    <source>
        <strain evidence="2">cv. Varoflay</strain>
    </source>
</reference>
<feature type="transmembrane region" description="Helical" evidence="1">
    <location>
        <begin position="296"/>
        <end position="315"/>
    </location>
</feature>
<dbReference type="PANTHER" id="PTHR36367:SF2">
    <property type="entry name" value="TRANSMEMBRANE PROTEIN"/>
    <property type="match status" value="1"/>
</dbReference>
<sequence>MITMALSATPFRATLCNASQPPSKLSFPGRISLAHHDHHHHPLKSPQIIYPKSPPIRRRQLIIPPSATRKSLKNSNKDSELVGEENEDEMFQRRLTQAVLWVMEGVYIVWLFFLPFAPVIGIHAIEAPVLHPMSEGLFNFVVAWTFMFAPLIYTDFKNGRYKGSLDVLWGLQMFLTNTFLIPYMAIRLNKADARDYPRKASQLGTMMIKGAPVVGLIGGAVCAISIMWALFGRMDGDFGSVSERWNFLLKYLGSERLAYAFIWDIVLYMIFQPWLIVENLANVAENRVVFVNYTRYVPVVGLLAYLLCLKGEGAIDQLE</sequence>
<dbReference type="Proteomes" id="UP000813463">
    <property type="component" value="Chromosome 3"/>
</dbReference>
<keyword evidence="1" id="KW-1133">Transmembrane helix</keyword>
<evidence type="ECO:0000313" key="2">
    <source>
        <dbReference type="Proteomes" id="UP000813463"/>
    </source>
</evidence>
<feature type="transmembrane region" description="Helical" evidence="1">
    <location>
        <begin position="137"/>
        <end position="156"/>
    </location>
</feature>
<accession>A0ABM3RLV5</accession>
<feature type="transmembrane region" description="Helical" evidence="1">
    <location>
        <begin position="168"/>
        <end position="186"/>
    </location>
</feature>
<feature type="transmembrane region" description="Helical" evidence="1">
    <location>
        <begin position="98"/>
        <end position="125"/>
    </location>
</feature>
<name>A0ABM3RLV5_SPIOL</name>
<keyword evidence="2" id="KW-1185">Reference proteome</keyword>
<keyword evidence="1" id="KW-0472">Membrane</keyword>
<dbReference type="GeneID" id="110792142"/>
<evidence type="ECO:0000256" key="1">
    <source>
        <dbReference type="SAM" id="Phobius"/>
    </source>
</evidence>
<dbReference type="RefSeq" id="XP_056696588.1">
    <property type="nucleotide sequence ID" value="XM_056840610.1"/>
</dbReference>
<keyword evidence="1" id="KW-0812">Transmembrane</keyword>
<evidence type="ECO:0000313" key="3">
    <source>
        <dbReference type="RefSeq" id="XP_056696588.1"/>
    </source>
</evidence>
<gene>
    <name evidence="3" type="primary">LOC110792142</name>
</gene>
<proteinExistence type="predicted"/>
<organism evidence="2 3">
    <name type="scientific">Spinacia oleracea</name>
    <name type="common">Spinach</name>
    <dbReference type="NCBI Taxonomy" id="3562"/>
    <lineage>
        <taxon>Eukaryota</taxon>
        <taxon>Viridiplantae</taxon>
        <taxon>Streptophyta</taxon>
        <taxon>Embryophyta</taxon>
        <taxon>Tracheophyta</taxon>
        <taxon>Spermatophyta</taxon>
        <taxon>Magnoliopsida</taxon>
        <taxon>eudicotyledons</taxon>
        <taxon>Gunneridae</taxon>
        <taxon>Pentapetalae</taxon>
        <taxon>Caryophyllales</taxon>
        <taxon>Chenopodiaceae</taxon>
        <taxon>Chenopodioideae</taxon>
        <taxon>Anserineae</taxon>
        <taxon>Spinacia</taxon>
    </lineage>
</organism>
<feature type="transmembrane region" description="Helical" evidence="1">
    <location>
        <begin position="206"/>
        <end position="231"/>
    </location>
</feature>
<protein>
    <submittedName>
        <fullName evidence="3">Uncharacterized protein isoform X2</fullName>
    </submittedName>
</protein>
<dbReference type="PANTHER" id="PTHR36367">
    <property type="entry name" value="TRANSMEMBRANE PROTEIN"/>
    <property type="match status" value="1"/>
</dbReference>